<dbReference type="GO" id="GO:0003677">
    <property type="term" value="F:DNA binding"/>
    <property type="evidence" value="ECO:0007669"/>
    <property type="project" value="UniProtKB-KW"/>
</dbReference>
<gene>
    <name evidence="1" type="ORF">EOE65_07125</name>
</gene>
<sequence length="183" mass="20109">MPNDAYFASGAINKALNPPAIHLILPEEELQKGFTLYRGSGGNVSSLFSVTPTGANTKIIKESHNNLASTVNDITAAFALTKEELADVLKVQSRKTLYNWIKGEVTPRKTAMQRVFNLMTLVKAWQHAGLELTKEQLHQPVVNNLSIFQLLIEAEIDKDLVLFAGSRLQLQAQPTPALADPFA</sequence>
<keyword evidence="2" id="KW-1185">Reference proteome</keyword>
<reference evidence="1 2" key="1">
    <citation type="submission" date="2019-01" db="EMBL/GenBank/DDBJ databases">
        <authorList>
            <person name="Chen W.-M."/>
        </authorList>
    </citation>
    <scope>NUCLEOTIDE SEQUENCE [LARGE SCALE GENOMIC DNA]</scope>
    <source>
        <strain evidence="1 2">HPM-16</strain>
    </source>
</reference>
<evidence type="ECO:0000313" key="1">
    <source>
        <dbReference type="EMBL" id="RVU31744.1"/>
    </source>
</evidence>
<proteinExistence type="predicted"/>
<dbReference type="EMBL" id="SACQ01000002">
    <property type="protein sequence ID" value="RVU31744.1"/>
    <property type="molecule type" value="Genomic_DNA"/>
</dbReference>
<evidence type="ECO:0000313" key="2">
    <source>
        <dbReference type="Proteomes" id="UP000282818"/>
    </source>
</evidence>
<keyword evidence="1" id="KW-0238">DNA-binding</keyword>
<dbReference type="Proteomes" id="UP000282818">
    <property type="component" value="Unassembled WGS sequence"/>
</dbReference>
<protein>
    <submittedName>
        <fullName evidence="1">DNA-binding protein</fullName>
    </submittedName>
</protein>
<name>A0A437QB10_9GAMM</name>
<dbReference type="RefSeq" id="WP_127693603.1">
    <property type="nucleotide sequence ID" value="NZ_SACQ01000002.1"/>
</dbReference>
<accession>A0A437QB10</accession>
<dbReference type="AlphaFoldDB" id="A0A437QB10"/>
<comment type="caution">
    <text evidence="1">The sequence shown here is derived from an EMBL/GenBank/DDBJ whole genome shotgun (WGS) entry which is preliminary data.</text>
</comment>
<organism evidence="1 2">
    <name type="scientific">Neptunomonas marina</name>
    <dbReference type="NCBI Taxonomy" id="1815562"/>
    <lineage>
        <taxon>Bacteria</taxon>
        <taxon>Pseudomonadati</taxon>
        <taxon>Pseudomonadota</taxon>
        <taxon>Gammaproteobacteria</taxon>
        <taxon>Oceanospirillales</taxon>
        <taxon>Oceanospirillaceae</taxon>
        <taxon>Neptunomonas</taxon>
    </lineage>
</organism>